<evidence type="ECO:0000313" key="2">
    <source>
        <dbReference type="WBParaSite" id="Hba_06780"/>
    </source>
</evidence>
<evidence type="ECO:0000313" key="1">
    <source>
        <dbReference type="Proteomes" id="UP000095283"/>
    </source>
</evidence>
<dbReference type="WBParaSite" id="Hba_06780">
    <property type="protein sequence ID" value="Hba_06780"/>
    <property type="gene ID" value="Hba_06780"/>
</dbReference>
<name>A0A1I7WNQ5_HETBA</name>
<accession>A0A1I7WNQ5</accession>
<dbReference type="Proteomes" id="UP000095283">
    <property type="component" value="Unplaced"/>
</dbReference>
<dbReference type="AlphaFoldDB" id="A0A1I7WNQ5"/>
<sequence>MFLLILYHSHIVSINLFLLT</sequence>
<keyword evidence="1" id="KW-1185">Reference proteome</keyword>
<organism evidence="1 2">
    <name type="scientific">Heterorhabditis bacteriophora</name>
    <name type="common">Entomopathogenic nematode worm</name>
    <dbReference type="NCBI Taxonomy" id="37862"/>
    <lineage>
        <taxon>Eukaryota</taxon>
        <taxon>Metazoa</taxon>
        <taxon>Ecdysozoa</taxon>
        <taxon>Nematoda</taxon>
        <taxon>Chromadorea</taxon>
        <taxon>Rhabditida</taxon>
        <taxon>Rhabditina</taxon>
        <taxon>Rhabditomorpha</taxon>
        <taxon>Strongyloidea</taxon>
        <taxon>Heterorhabditidae</taxon>
        <taxon>Heterorhabditis</taxon>
    </lineage>
</organism>
<protein>
    <submittedName>
        <fullName evidence="2">Uncharacterized protein</fullName>
    </submittedName>
</protein>
<reference evidence="2" key="1">
    <citation type="submission" date="2016-11" db="UniProtKB">
        <authorList>
            <consortium name="WormBaseParasite"/>
        </authorList>
    </citation>
    <scope>IDENTIFICATION</scope>
</reference>
<proteinExistence type="predicted"/>